<dbReference type="Gene3D" id="3.40.309.10">
    <property type="entry name" value="Aldehyde Dehydrogenase, Chain A, domain 2"/>
    <property type="match status" value="1"/>
</dbReference>
<dbReference type="InterPro" id="IPR016161">
    <property type="entry name" value="Ald_DH/histidinol_DH"/>
</dbReference>
<evidence type="ECO:0000256" key="1">
    <source>
        <dbReference type="ARBA" id="ARBA00009986"/>
    </source>
</evidence>
<dbReference type="InterPro" id="IPR016162">
    <property type="entry name" value="Ald_DH_N"/>
</dbReference>
<dbReference type="InterPro" id="IPR015590">
    <property type="entry name" value="Aldehyde_DH_dom"/>
</dbReference>
<dbReference type="PANTHER" id="PTHR43353">
    <property type="entry name" value="SUCCINATE-SEMIALDEHYDE DEHYDROGENASE, MITOCHONDRIAL"/>
    <property type="match status" value="1"/>
</dbReference>
<dbReference type="FunFam" id="3.40.309.10:FF:000004">
    <property type="entry name" value="Succinate-semialdehyde dehydrogenase I"/>
    <property type="match status" value="1"/>
</dbReference>
<keyword evidence="2" id="KW-0560">Oxidoreductase</keyword>
<dbReference type="Pfam" id="PF00171">
    <property type="entry name" value="Aldedh"/>
    <property type="match status" value="1"/>
</dbReference>
<dbReference type="AlphaFoldDB" id="A0A5C0B4M9"/>
<dbReference type="PANTHER" id="PTHR43353:SF5">
    <property type="entry name" value="SUCCINATE-SEMIALDEHYDE DEHYDROGENASE, MITOCHONDRIAL"/>
    <property type="match status" value="1"/>
</dbReference>
<evidence type="ECO:0000259" key="3">
    <source>
        <dbReference type="Pfam" id="PF00171"/>
    </source>
</evidence>
<dbReference type="InterPro" id="IPR016163">
    <property type="entry name" value="Ald_DH_C"/>
</dbReference>
<dbReference type="Proteomes" id="UP000325161">
    <property type="component" value="Chromosome"/>
</dbReference>
<keyword evidence="5" id="KW-1185">Reference proteome</keyword>
<comment type="similarity">
    <text evidence="1">Belongs to the aldehyde dehydrogenase family.</text>
</comment>
<feature type="domain" description="Aldehyde dehydrogenase" evidence="3">
    <location>
        <begin position="19"/>
        <end position="478"/>
    </location>
</feature>
<name>A0A5C0B4M9_9BURK</name>
<evidence type="ECO:0000313" key="5">
    <source>
        <dbReference type="Proteomes" id="UP000325161"/>
    </source>
</evidence>
<evidence type="ECO:0000256" key="2">
    <source>
        <dbReference type="ARBA" id="ARBA00023002"/>
    </source>
</evidence>
<sequence length="483" mass="51569">MSDDKQNYAKLGLYIDGEWVFQASGGTLKVYNPADETVLGELPLAGISELDAALAAAQRGFRVWKRTQAHDRYWALRRAAAFARERAELIAGLITKEQGKPLAEALMEAKAAPDHIEWYAEEARRAYGRVIPARGNSVRASVIREAIGPVAAFTPWNFPVNQAVRKIAGAIAAGCSIIIKGPEDTPASCIELVRCFADAGLPKGVLNLVYGNPAEVSNHLIPSPIIRKISFTGSVPVGKQLASLAGLHMKRSTMELGGHAPLIVFADADVDAAVNTAVAMKHRNAGQVCVSPSRFYVHNDIHDKFAEAYAAKVRSLVVGAGGEQGTQMGPLVKSQRVEAMTRLVDDAVSRGARALSGGGKLDRAGYFFAPTTLVDVPDDALVAYEEPFGPISSLYRFNSFDEVVERANALPFGLASYVFTRSLKTSIDISNELESGMVSINHSGIALPETPFGGVKDSGHGSEGGTEGLDAYLVTKFVSELGV</sequence>
<dbReference type="OrthoDB" id="6187633at2"/>
<gene>
    <name evidence="4" type="ORF">FXN63_17810</name>
</gene>
<accession>A0A5C0B4M9</accession>
<dbReference type="EMBL" id="CP043046">
    <property type="protein sequence ID" value="QEI07487.1"/>
    <property type="molecule type" value="Genomic_DNA"/>
</dbReference>
<dbReference type="Gene3D" id="3.40.605.10">
    <property type="entry name" value="Aldehyde Dehydrogenase, Chain A, domain 1"/>
    <property type="match status" value="1"/>
</dbReference>
<evidence type="ECO:0000313" key="4">
    <source>
        <dbReference type="EMBL" id="QEI07487.1"/>
    </source>
</evidence>
<dbReference type="CDD" id="cd07103">
    <property type="entry name" value="ALDH_F5_SSADH_GabD"/>
    <property type="match status" value="1"/>
</dbReference>
<reference evidence="4 5" key="1">
    <citation type="submission" date="2019-08" db="EMBL/GenBank/DDBJ databases">
        <title>Amphibian skin-associated Pigmentiphaga: genome sequence and occurrence across geography and hosts.</title>
        <authorList>
            <person name="Bletz M.C."/>
            <person name="Bunk B."/>
            <person name="Sproeer C."/>
            <person name="Biwer P."/>
            <person name="Reiter S."/>
            <person name="Rabemananjara F.C.E."/>
            <person name="Schulz S."/>
            <person name="Overmann J."/>
            <person name="Vences M."/>
        </authorList>
    </citation>
    <scope>NUCLEOTIDE SEQUENCE [LARGE SCALE GENOMIC DNA]</scope>
    <source>
        <strain evidence="4 5">Mada1488</strain>
    </source>
</reference>
<dbReference type="GO" id="GO:0004777">
    <property type="term" value="F:succinate-semialdehyde dehydrogenase (NAD+) activity"/>
    <property type="evidence" value="ECO:0007669"/>
    <property type="project" value="TreeGrafter"/>
</dbReference>
<dbReference type="GO" id="GO:0009450">
    <property type="term" value="P:gamma-aminobutyric acid catabolic process"/>
    <property type="evidence" value="ECO:0007669"/>
    <property type="project" value="TreeGrafter"/>
</dbReference>
<organism evidence="4 5">
    <name type="scientific">Pigmentiphaga aceris</name>
    <dbReference type="NCBI Taxonomy" id="1940612"/>
    <lineage>
        <taxon>Bacteria</taxon>
        <taxon>Pseudomonadati</taxon>
        <taxon>Pseudomonadota</taxon>
        <taxon>Betaproteobacteria</taxon>
        <taxon>Burkholderiales</taxon>
        <taxon>Alcaligenaceae</taxon>
        <taxon>Pigmentiphaga</taxon>
    </lineage>
</organism>
<protein>
    <submittedName>
        <fullName evidence="4">NAD-dependent succinate-semialdehyde dehydrogenase</fullName>
    </submittedName>
</protein>
<dbReference type="KEGG" id="pacr:FXN63_17810"/>
<dbReference type="FunFam" id="3.40.605.10:FF:000033">
    <property type="entry name" value="NAD-dependent succinate-semialdehyde dehydrogenase"/>
    <property type="match status" value="1"/>
</dbReference>
<dbReference type="RefSeq" id="WP_148816534.1">
    <property type="nucleotide sequence ID" value="NZ_CP043046.1"/>
</dbReference>
<dbReference type="InterPro" id="IPR050740">
    <property type="entry name" value="Aldehyde_DH_Superfamily"/>
</dbReference>
<dbReference type="SUPFAM" id="SSF53720">
    <property type="entry name" value="ALDH-like"/>
    <property type="match status" value="1"/>
</dbReference>
<proteinExistence type="inferred from homology"/>